<dbReference type="Proteomes" id="UP000308707">
    <property type="component" value="Unassembled WGS sequence"/>
</dbReference>
<reference evidence="5 6" key="1">
    <citation type="submission" date="2019-04" db="EMBL/GenBank/DDBJ databases">
        <title>Reference strain of H23.</title>
        <authorList>
            <person name="Luo X."/>
        </authorList>
    </citation>
    <scope>NUCLEOTIDE SEQUENCE [LARGE SCALE GENOMIC DNA]</scope>
    <source>
        <strain evidence="5 6">H23</strain>
    </source>
</reference>
<evidence type="ECO:0000256" key="1">
    <source>
        <dbReference type="ARBA" id="ARBA00005495"/>
    </source>
</evidence>
<dbReference type="GO" id="GO:0016846">
    <property type="term" value="F:carbon-sulfur lyase activity"/>
    <property type="evidence" value="ECO:0007669"/>
    <property type="project" value="InterPro"/>
</dbReference>
<dbReference type="Gene3D" id="2.170.150.70">
    <property type="match status" value="1"/>
</dbReference>
<evidence type="ECO:0000256" key="3">
    <source>
        <dbReference type="ARBA" id="ARBA00022833"/>
    </source>
</evidence>
<dbReference type="AlphaFoldDB" id="A0A4U5JTE0"/>
<keyword evidence="2" id="KW-0479">Metal-binding</keyword>
<evidence type="ECO:0000313" key="6">
    <source>
        <dbReference type="Proteomes" id="UP000308707"/>
    </source>
</evidence>
<keyword evidence="3" id="KW-0862">Zinc</keyword>
<evidence type="ECO:0000256" key="2">
    <source>
        <dbReference type="ARBA" id="ARBA00022723"/>
    </source>
</evidence>
<dbReference type="GO" id="GO:0046872">
    <property type="term" value="F:metal ion binding"/>
    <property type="evidence" value="ECO:0007669"/>
    <property type="project" value="UniProtKB-KW"/>
</dbReference>
<dbReference type="InterPro" id="IPR006913">
    <property type="entry name" value="CENP-V/GFA"/>
</dbReference>
<keyword evidence="6" id="KW-1185">Reference proteome</keyword>
<sequence>MIHRGGCHCGQVRFEAEGEIEAAVACNCSICSRKGALLWAVDAKKFHVFDAGPDMGAYAFGKRTLRHRFCRNCGIATHSEGDGFVAINIRCIDGLDPAKIDAVEFDGRSV</sequence>
<evidence type="ECO:0000259" key="4">
    <source>
        <dbReference type="PROSITE" id="PS51891"/>
    </source>
</evidence>
<organism evidence="5 6">
    <name type="scientific">Luteimonas gilva</name>
    <dbReference type="NCBI Taxonomy" id="2572684"/>
    <lineage>
        <taxon>Bacteria</taxon>
        <taxon>Pseudomonadati</taxon>
        <taxon>Pseudomonadota</taxon>
        <taxon>Gammaproteobacteria</taxon>
        <taxon>Lysobacterales</taxon>
        <taxon>Lysobacteraceae</taxon>
        <taxon>Luteimonas</taxon>
    </lineage>
</organism>
<accession>A0A4U5JTE0</accession>
<feature type="domain" description="CENP-V/GFA" evidence="4">
    <location>
        <begin position="3"/>
        <end position="106"/>
    </location>
</feature>
<name>A0A4U5JTE0_9GAMM</name>
<dbReference type="RefSeq" id="WP_137265310.1">
    <property type="nucleotide sequence ID" value="NZ_SZUA01000001.1"/>
</dbReference>
<dbReference type="PANTHER" id="PTHR28620">
    <property type="entry name" value="CENTROMERE PROTEIN V"/>
    <property type="match status" value="1"/>
</dbReference>
<protein>
    <submittedName>
        <fullName evidence="5">GFA family protein</fullName>
    </submittedName>
</protein>
<gene>
    <name evidence="5" type="ORF">FCE95_01925</name>
</gene>
<dbReference type="InterPro" id="IPR011057">
    <property type="entry name" value="Mss4-like_sf"/>
</dbReference>
<dbReference type="EMBL" id="SZUA01000001">
    <property type="protein sequence ID" value="TKR33100.1"/>
    <property type="molecule type" value="Genomic_DNA"/>
</dbReference>
<evidence type="ECO:0000313" key="5">
    <source>
        <dbReference type="EMBL" id="TKR33100.1"/>
    </source>
</evidence>
<dbReference type="Pfam" id="PF04828">
    <property type="entry name" value="GFA"/>
    <property type="match status" value="1"/>
</dbReference>
<dbReference type="SUPFAM" id="SSF51316">
    <property type="entry name" value="Mss4-like"/>
    <property type="match status" value="1"/>
</dbReference>
<comment type="similarity">
    <text evidence="1">Belongs to the Gfa family.</text>
</comment>
<comment type="caution">
    <text evidence="5">The sequence shown here is derived from an EMBL/GenBank/DDBJ whole genome shotgun (WGS) entry which is preliminary data.</text>
</comment>
<dbReference type="InterPro" id="IPR052355">
    <property type="entry name" value="CENP-V-like"/>
</dbReference>
<dbReference type="PANTHER" id="PTHR28620:SF1">
    <property type="entry name" value="CENP-V_GFA DOMAIN-CONTAINING PROTEIN"/>
    <property type="match status" value="1"/>
</dbReference>
<dbReference type="OrthoDB" id="9805575at2"/>
<dbReference type="PROSITE" id="PS51891">
    <property type="entry name" value="CENP_V_GFA"/>
    <property type="match status" value="1"/>
</dbReference>
<proteinExistence type="inferred from homology"/>